<proteinExistence type="predicted"/>
<name>A0A8S5P1C0_9CAUD</name>
<organism evidence="1">
    <name type="scientific">Siphoviridae sp. ctKUC4</name>
    <dbReference type="NCBI Taxonomy" id="2825442"/>
    <lineage>
        <taxon>Viruses</taxon>
        <taxon>Duplodnaviria</taxon>
        <taxon>Heunggongvirae</taxon>
        <taxon>Uroviricota</taxon>
        <taxon>Caudoviricetes</taxon>
    </lineage>
</organism>
<reference evidence="1" key="1">
    <citation type="journal article" date="2021" name="Proc. Natl. Acad. Sci. U.S.A.">
        <title>A Catalog of Tens of Thousands of Viruses from Human Metagenomes Reveals Hidden Associations with Chronic Diseases.</title>
        <authorList>
            <person name="Tisza M.J."/>
            <person name="Buck C.B."/>
        </authorList>
    </citation>
    <scope>NUCLEOTIDE SEQUENCE</scope>
    <source>
        <strain evidence="1">CtKUC4</strain>
    </source>
</reference>
<protein>
    <submittedName>
        <fullName evidence="1">Uncharacterized protein</fullName>
    </submittedName>
</protein>
<evidence type="ECO:0000313" key="1">
    <source>
        <dbReference type="EMBL" id="DAE00461.1"/>
    </source>
</evidence>
<sequence>MPESPAVVQSTETQRTPVSIYEIQHWIKFPGQTNFIRVTETTKADPEREAKSYEPTYIDRKTQPKYNLGKTDTFSFEVDAMGPGGIQKILASYEDVLDVPVEYVRTCGYDFKAGKACEKTALVAKHAKATLNVSPFSGSDIAPIKIAFKVAITDEYEYGTFNYDTAAFTKAV</sequence>
<accession>A0A8S5P1C0</accession>
<dbReference type="EMBL" id="BK015302">
    <property type="protein sequence ID" value="DAE00461.1"/>
    <property type="molecule type" value="Genomic_DNA"/>
</dbReference>